<evidence type="ECO:0000256" key="1">
    <source>
        <dbReference type="SAM" id="MobiDB-lite"/>
    </source>
</evidence>
<dbReference type="EMBL" id="FQ790338">
    <property type="protein sequence ID" value="CCD51850.1"/>
    <property type="molecule type" value="Genomic_DNA"/>
</dbReference>
<name>G2YJQ4_BOTF4</name>
<evidence type="ECO:0000313" key="3">
    <source>
        <dbReference type="Proteomes" id="UP000008177"/>
    </source>
</evidence>
<dbReference type="InParanoid" id="G2YJQ4"/>
<feature type="region of interest" description="Disordered" evidence="1">
    <location>
        <begin position="62"/>
        <end position="85"/>
    </location>
</feature>
<organism evidence="2 3">
    <name type="scientific">Botryotinia fuckeliana (strain T4)</name>
    <name type="common">Noble rot fungus</name>
    <name type="synonym">Botrytis cinerea</name>
    <dbReference type="NCBI Taxonomy" id="999810"/>
    <lineage>
        <taxon>Eukaryota</taxon>
        <taxon>Fungi</taxon>
        <taxon>Dikarya</taxon>
        <taxon>Ascomycota</taxon>
        <taxon>Pezizomycotina</taxon>
        <taxon>Leotiomycetes</taxon>
        <taxon>Helotiales</taxon>
        <taxon>Sclerotiniaceae</taxon>
        <taxon>Botrytis</taxon>
    </lineage>
</organism>
<dbReference type="Proteomes" id="UP000008177">
    <property type="component" value="Unplaced contigs"/>
</dbReference>
<accession>G2YJQ4</accession>
<dbReference type="HOGENOM" id="CLU_2512374_0_0_1"/>
<reference evidence="3" key="1">
    <citation type="journal article" date="2011" name="PLoS Genet.">
        <title>Genomic analysis of the necrotrophic fungal pathogens Sclerotinia sclerotiorum and Botrytis cinerea.</title>
        <authorList>
            <person name="Amselem J."/>
            <person name="Cuomo C.A."/>
            <person name="van Kan J.A."/>
            <person name="Viaud M."/>
            <person name="Benito E.P."/>
            <person name="Couloux A."/>
            <person name="Coutinho P.M."/>
            <person name="de Vries R.P."/>
            <person name="Dyer P.S."/>
            <person name="Fillinger S."/>
            <person name="Fournier E."/>
            <person name="Gout L."/>
            <person name="Hahn M."/>
            <person name="Kohn L."/>
            <person name="Lapalu N."/>
            <person name="Plummer K.M."/>
            <person name="Pradier J.M."/>
            <person name="Quevillon E."/>
            <person name="Sharon A."/>
            <person name="Simon A."/>
            <person name="ten Have A."/>
            <person name="Tudzynski B."/>
            <person name="Tudzynski P."/>
            <person name="Wincker P."/>
            <person name="Andrew M."/>
            <person name="Anthouard V."/>
            <person name="Beever R.E."/>
            <person name="Beffa R."/>
            <person name="Benoit I."/>
            <person name="Bouzid O."/>
            <person name="Brault B."/>
            <person name="Chen Z."/>
            <person name="Choquer M."/>
            <person name="Collemare J."/>
            <person name="Cotton P."/>
            <person name="Danchin E.G."/>
            <person name="Da Silva C."/>
            <person name="Gautier A."/>
            <person name="Giraud C."/>
            <person name="Giraud T."/>
            <person name="Gonzalez C."/>
            <person name="Grossetete S."/>
            <person name="Guldener U."/>
            <person name="Henrissat B."/>
            <person name="Howlett B.J."/>
            <person name="Kodira C."/>
            <person name="Kretschmer M."/>
            <person name="Lappartient A."/>
            <person name="Leroch M."/>
            <person name="Levis C."/>
            <person name="Mauceli E."/>
            <person name="Neuveglise C."/>
            <person name="Oeser B."/>
            <person name="Pearson M."/>
            <person name="Poulain J."/>
            <person name="Poussereau N."/>
            <person name="Quesneville H."/>
            <person name="Rascle C."/>
            <person name="Schumacher J."/>
            <person name="Segurens B."/>
            <person name="Sexton A."/>
            <person name="Silva E."/>
            <person name="Sirven C."/>
            <person name="Soanes D.M."/>
            <person name="Talbot N.J."/>
            <person name="Templeton M."/>
            <person name="Yandava C."/>
            <person name="Yarden O."/>
            <person name="Zeng Q."/>
            <person name="Rollins J.A."/>
            <person name="Lebrun M.H."/>
            <person name="Dickman M."/>
        </authorList>
    </citation>
    <scope>NUCLEOTIDE SEQUENCE [LARGE SCALE GENOMIC DNA]</scope>
    <source>
        <strain evidence="3">T4</strain>
    </source>
</reference>
<dbReference type="AlphaFoldDB" id="G2YJQ4"/>
<evidence type="ECO:0000313" key="2">
    <source>
        <dbReference type="EMBL" id="CCD51850.1"/>
    </source>
</evidence>
<protein>
    <submittedName>
        <fullName evidence="2">Uncharacterized protein</fullName>
    </submittedName>
</protein>
<proteinExistence type="predicted"/>
<gene>
    <name evidence="2" type="ORF">BofuT4_uP083740.1</name>
</gene>
<feature type="compositionally biased region" description="Basic and acidic residues" evidence="1">
    <location>
        <begin position="62"/>
        <end position="76"/>
    </location>
</feature>
<sequence>MAMDMDMDMDIMRRNYKKLCIAGRGSAKTSAPDKYTGHGWTGIYRKSIANWNIGLERMGWDESEGAKGVKEEERSGRVTPVPNES</sequence>